<evidence type="ECO:0000256" key="2">
    <source>
        <dbReference type="ARBA" id="ARBA00006457"/>
    </source>
</evidence>
<dbReference type="InterPro" id="IPR037138">
    <property type="entry name" value="His_deacetylse_dom_sf"/>
</dbReference>
<dbReference type="AlphaFoldDB" id="A0A915PCV3"/>
<dbReference type="FunFam" id="3.40.800.20:FF:000024">
    <property type="entry name" value="Histone deacetylase 3"/>
    <property type="match status" value="1"/>
</dbReference>
<dbReference type="InterPro" id="IPR003084">
    <property type="entry name" value="HDAC_I/II"/>
</dbReference>
<comment type="subcellular location">
    <subcellularLocation>
        <location evidence="1">Nucleus</location>
    </subcellularLocation>
</comment>
<reference evidence="15" key="1">
    <citation type="submission" date="2022-11" db="UniProtKB">
        <authorList>
            <consortium name="WormBaseParasite"/>
        </authorList>
    </citation>
    <scope>IDENTIFICATION</scope>
</reference>
<dbReference type="WBParaSite" id="scf7180000424106.g12305">
    <property type="protein sequence ID" value="scf7180000424106.g12305"/>
    <property type="gene ID" value="scf7180000424106.g12305"/>
</dbReference>
<name>A0A915PCV3_9BILA</name>
<keyword evidence="14" id="KW-1185">Reference proteome</keyword>
<dbReference type="PRINTS" id="PR01271">
    <property type="entry name" value="HISDACETLASE"/>
</dbReference>
<dbReference type="Gene3D" id="3.40.800.20">
    <property type="entry name" value="Histone deacetylase domain"/>
    <property type="match status" value="1"/>
</dbReference>
<dbReference type="GO" id="GO:0005634">
    <property type="term" value="C:nucleus"/>
    <property type="evidence" value="ECO:0007669"/>
    <property type="project" value="UniProtKB-SubCell"/>
</dbReference>
<evidence type="ECO:0000256" key="9">
    <source>
        <dbReference type="ARBA" id="ARBA00023242"/>
    </source>
</evidence>
<dbReference type="GO" id="GO:0040029">
    <property type="term" value="P:epigenetic regulation of gene expression"/>
    <property type="evidence" value="ECO:0007669"/>
    <property type="project" value="TreeGrafter"/>
</dbReference>
<protein>
    <recommendedName>
        <fullName evidence="10">Histone deacetylase 3</fullName>
        <ecNumber evidence="3">3.5.1.98</ecNumber>
    </recommendedName>
</protein>
<feature type="domain" description="Histone deacetylase" evidence="13">
    <location>
        <begin position="254"/>
        <end position="534"/>
    </location>
</feature>
<evidence type="ECO:0000256" key="6">
    <source>
        <dbReference type="ARBA" id="ARBA00022853"/>
    </source>
</evidence>
<evidence type="ECO:0000256" key="3">
    <source>
        <dbReference type="ARBA" id="ARBA00012111"/>
    </source>
</evidence>
<dbReference type="InterPro" id="IPR000286">
    <property type="entry name" value="HDACs"/>
</dbReference>
<evidence type="ECO:0000256" key="8">
    <source>
        <dbReference type="ARBA" id="ARBA00023163"/>
    </source>
</evidence>
<evidence type="ECO:0000256" key="4">
    <source>
        <dbReference type="ARBA" id="ARBA00022491"/>
    </source>
</evidence>
<keyword evidence="9" id="KW-0539">Nucleus</keyword>
<proteinExistence type="inferred from homology"/>
<dbReference type="PANTHER" id="PTHR10625">
    <property type="entry name" value="HISTONE DEACETYLASE HDAC1-RELATED"/>
    <property type="match status" value="1"/>
</dbReference>
<dbReference type="InterPro" id="IPR023801">
    <property type="entry name" value="His_deacetylse_dom"/>
</dbReference>
<evidence type="ECO:0000256" key="10">
    <source>
        <dbReference type="ARBA" id="ARBA00040349"/>
    </source>
</evidence>
<feature type="coiled-coil region" evidence="12">
    <location>
        <begin position="35"/>
        <end position="133"/>
    </location>
</feature>
<keyword evidence="12" id="KW-0175">Coiled coil</keyword>
<dbReference type="EC" id="3.5.1.98" evidence="3"/>
<dbReference type="PANTHER" id="PTHR10625:SF36">
    <property type="entry name" value="HISTONE DEACETYLASE 3"/>
    <property type="match status" value="1"/>
</dbReference>
<evidence type="ECO:0000256" key="11">
    <source>
        <dbReference type="ARBA" id="ARBA00048287"/>
    </source>
</evidence>
<evidence type="ECO:0000313" key="15">
    <source>
        <dbReference type="WBParaSite" id="scf7180000424106.g12305"/>
    </source>
</evidence>
<dbReference type="SUPFAM" id="SSF52768">
    <property type="entry name" value="Arginase/deacetylase"/>
    <property type="match status" value="1"/>
</dbReference>
<dbReference type="GO" id="GO:0141221">
    <property type="term" value="F:histone deacetylase activity, hydrolytic mechanism"/>
    <property type="evidence" value="ECO:0007669"/>
    <property type="project" value="UniProtKB-EC"/>
</dbReference>
<keyword evidence="4" id="KW-0678">Repressor</keyword>
<dbReference type="Pfam" id="PF00850">
    <property type="entry name" value="Hist_deacetyl"/>
    <property type="match status" value="1"/>
</dbReference>
<organism evidence="14 15">
    <name type="scientific">Meloidogyne floridensis</name>
    <dbReference type="NCBI Taxonomy" id="298350"/>
    <lineage>
        <taxon>Eukaryota</taxon>
        <taxon>Metazoa</taxon>
        <taxon>Ecdysozoa</taxon>
        <taxon>Nematoda</taxon>
        <taxon>Chromadorea</taxon>
        <taxon>Rhabditida</taxon>
        <taxon>Tylenchina</taxon>
        <taxon>Tylenchomorpha</taxon>
        <taxon>Tylenchoidea</taxon>
        <taxon>Meloidogynidae</taxon>
        <taxon>Meloidogyninae</taxon>
        <taxon>Meloidogyne</taxon>
    </lineage>
</organism>
<evidence type="ECO:0000256" key="12">
    <source>
        <dbReference type="SAM" id="Coils"/>
    </source>
</evidence>
<evidence type="ECO:0000256" key="5">
    <source>
        <dbReference type="ARBA" id="ARBA00022801"/>
    </source>
</evidence>
<comment type="catalytic activity">
    <reaction evidence="11">
        <text>N(6)-acetyl-L-lysyl-[histone] + H2O = L-lysyl-[histone] + acetate</text>
        <dbReference type="Rhea" id="RHEA:58196"/>
        <dbReference type="Rhea" id="RHEA-COMP:9845"/>
        <dbReference type="Rhea" id="RHEA-COMP:11338"/>
        <dbReference type="ChEBI" id="CHEBI:15377"/>
        <dbReference type="ChEBI" id="CHEBI:29969"/>
        <dbReference type="ChEBI" id="CHEBI:30089"/>
        <dbReference type="ChEBI" id="CHEBI:61930"/>
        <dbReference type="EC" id="3.5.1.98"/>
    </reaction>
</comment>
<evidence type="ECO:0000256" key="7">
    <source>
        <dbReference type="ARBA" id="ARBA00023015"/>
    </source>
</evidence>
<keyword evidence="6" id="KW-0156">Chromatin regulator</keyword>
<dbReference type="Gene3D" id="6.10.250.1080">
    <property type="match status" value="1"/>
</dbReference>
<keyword evidence="5" id="KW-0378">Hydrolase</keyword>
<keyword evidence="8" id="KW-0804">Transcription</keyword>
<dbReference type="PRINTS" id="PR01270">
    <property type="entry name" value="HDASUPER"/>
</dbReference>
<evidence type="ECO:0000313" key="14">
    <source>
        <dbReference type="Proteomes" id="UP000887560"/>
    </source>
</evidence>
<sequence>MESHSTTNGYENCSCTAAADVVILRKELDYYRSMYEREREQFKEFQQYSKELENEMDIELKQRDSKMNELEGARRRLNSELGEVKTRIQQQLQDHLKSEEHFKSKILSAEQQCIELRQKLRAVEQTNDDLERQLISNFSFRIHAQQLVDLGDRYEKCLERCAMFEVGMATESDKMVMDESEMNTLTAPTASGSENQLMDRNESQRLIENMLAIESAILSSSAGTGSPTVNGCYQPSGSFYQHNGCLNNDLAATHSLVVNYELHRHMTCLLPPRATHHDLARFHSPEYVQFLKRICPSNALHYESLFHKFNIGEDCPVFDGIFDFCALYTGGTLEGAIRLNHGQSDIAINWSGGLHHAKKSEASGFCYVNDIVIGIIELLKYFPRVLYIDIDIHHGDGVQEAFNFTDRVMTVSFHRYGNYFFPGTGDMYDVGMGQGRYFSVNVPLREGIDDESYHGVFKPVIQAVVENYNPSAIVLQCGADSLGSDRLGCFNLSFDGHGECVRLVKSLNLPTLVLGGGGYTLRNVARCWTFETAILVGRDEEISNEIPDNSEYLEYFAPEFTLRSDLPKRIENMNSKEYLSAIKTEVVENIKLVRNSPAVQIQPIPEDSLDLHELDSIRREMQGS</sequence>
<evidence type="ECO:0000256" key="1">
    <source>
        <dbReference type="ARBA" id="ARBA00004123"/>
    </source>
</evidence>
<evidence type="ECO:0000259" key="13">
    <source>
        <dbReference type="Pfam" id="PF00850"/>
    </source>
</evidence>
<dbReference type="Proteomes" id="UP000887560">
    <property type="component" value="Unplaced"/>
</dbReference>
<dbReference type="InterPro" id="IPR023696">
    <property type="entry name" value="Ureohydrolase_dom_sf"/>
</dbReference>
<accession>A0A915PCV3</accession>
<keyword evidence="7" id="KW-0805">Transcription regulation</keyword>
<comment type="similarity">
    <text evidence="2">Belongs to the histone deacetylase family. HD type 1 subfamily.</text>
</comment>